<sequence>MAARVFGSAEGRRYARQVCAIATAIATAPDAPCAVRAAAAQLETLLNEGSLAPGAALPRLNVAIGLVVSKAGSGAACAAAIASATATSATATAADSVSASCSMNSIAAAQQSAVAAASASTATASISSWTATCSTASATSAAALLSPSGTGSGGGGGGGGLGWPQMQLFCTPCGAPPVLLPIRDTLLCTPVRADATGGGLPHWSLLTAGAAAVSSSSGSRGISGPGSLTVDGRRPPPAAGPPQQAAASASLPAPHATPVWTQPPAQQPYQGRPQRLLTLRSPEHQLQAQELRSDLAALRAAGVRATRGSVVFVSCPLPSTLSAIAVYVCPVPPEERDLGSAAAGAGGEGDSAGAATAVLGADCSPSVQLSEAQMDMVARTVSSTVEVVASTLELRVAQRRGPQRGATSRFAGRGPAEQELTTQDGSTMLTLSEACVEDADADAVFWGSASGLDMSSESALTFQPSLLSPGASGPSARGSTSNTLPAQPGGPVGVHRRAGALSAMRCADVAAASASRTGGDADSAILTTAQSELLLSACASAEGSVDGAEDEAEAERPPGALVDAAPARAAAAAAAAGGLDVIAAALTGEARAESAAVADPGVSGLGDAHVAGVGFPAVCTALEGAGSSTWGLSTGCDPAVAEPKGLQEIDPAAAAGAATSATRAGRAVAAASRACWF</sequence>
<comment type="caution">
    <text evidence="2">The sequence shown here is derived from an EMBL/GenBank/DDBJ whole genome shotgun (WGS) entry which is preliminary data.</text>
</comment>
<protein>
    <submittedName>
        <fullName evidence="2">Uncharacterized protein</fullName>
    </submittedName>
</protein>
<accession>A0A150GCU7</accession>
<feature type="region of interest" description="Disordered" evidence="1">
    <location>
        <begin position="399"/>
        <end position="425"/>
    </location>
</feature>
<dbReference type="Proteomes" id="UP000075714">
    <property type="component" value="Unassembled WGS sequence"/>
</dbReference>
<evidence type="ECO:0000313" key="2">
    <source>
        <dbReference type="EMBL" id="KXZ47667.1"/>
    </source>
</evidence>
<feature type="compositionally biased region" description="Low complexity" evidence="1">
    <location>
        <begin position="241"/>
        <end position="258"/>
    </location>
</feature>
<gene>
    <name evidence="2" type="ORF">GPECTOR_33g549</name>
</gene>
<feature type="compositionally biased region" description="Low complexity" evidence="1">
    <location>
        <begin position="215"/>
        <end position="227"/>
    </location>
</feature>
<proteinExistence type="predicted"/>
<feature type="region of interest" description="Disordered" evidence="1">
    <location>
        <begin position="215"/>
        <end position="270"/>
    </location>
</feature>
<organism evidence="2 3">
    <name type="scientific">Gonium pectorale</name>
    <name type="common">Green alga</name>
    <dbReference type="NCBI Taxonomy" id="33097"/>
    <lineage>
        <taxon>Eukaryota</taxon>
        <taxon>Viridiplantae</taxon>
        <taxon>Chlorophyta</taxon>
        <taxon>core chlorophytes</taxon>
        <taxon>Chlorophyceae</taxon>
        <taxon>CS clade</taxon>
        <taxon>Chlamydomonadales</taxon>
        <taxon>Volvocaceae</taxon>
        <taxon>Gonium</taxon>
    </lineage>
</organism>
<feature type="compositionally biased region" description="Polar residues" evidence="1">
    <location>
        <begin position="259"/>
        <end position="269"/>
    </location>
</feature>
<name>A0A150GCU7_GONPE</name>
<evidence type="ECO:0000256" key="1">
    <source>
        <dbReference type="SAM" id="MobiDB-lite"/>
    </source>
</evidence>
<evidence type="ECO:0000313" key="3">
    <source>
        <dbReference type="Proteomes" id="UP000075714"/>
    </source>
</evidence>
<reference evidence="3" key="1">
    <citation type="journal article" date="2016" name="Nat. Commun.">
        <title>The Gonium pectorale genome demonstrates co-option of cell cycle regulation during the evolution of multicellularity.</title>
        <authorList>
            <person name="Hanschen E.R."/>
            <person name="Marriage T.N."/>
            <person name="Ferris P.J."/>
            <person name="Hamaji T."/>
            <person name="Toyoda A."/>
            <person name="Fujiyama A."/>
            <person name="Neme R."/>
            <person name="Noguchi H."/>
            <person name="Minakuchi Y."/>
            <person name="Suzuki M."/>
            <person name="Kawai-Toyooka H."/>
            <person name="Smith D.R."/>
            <person name="Sparks H."/>
            <person name="Anderson J."/>
            <person name="Bakaric R."/>
            <person name="Luria V."/>
            <person name="Karger A."/>
            <person name="Kirschner M.W."/>
            <person name="Durand P.M."/>
            <person name="Michod R.E."/>
            <person name="Nozaki H."/>
            <person name="Olson B.J."/>
        </authorList>
    </citation>
    <scope>NUCLEOTIDE SEQUENCE [LARGE SCALE GENOMIC DNA]</scope>
    <source>
        <strain evidence="3">NIES-2863</strain>
    </source>
</reference>
<keyword evidence="3" id="KW-1185">Reference proteome</keyword>
<feature type="region of interest" description="Disordered" evidence="1">
    <location>
        <begin position="465"/>
        <end position="495"/>
    </location>
</feature>
<feature type="compositionally biased region" description="Low complexity" evidence="1">
    <location>
        <begin position="465"/>
        <end position="481"/>
    </location>
</feature>
<dbReference type="EMBL" id="LSYV01000034">
    <property type="protein sequence ID" value="KXZ47667.1"/>
    <property type="molecule type" value="Genomic_DNA"/>
</dbReference>
<dbReference type="AlphaFoldDB" id="A0A150GCU7"/>